<dbReference type="InterPro" id="IPR038657">
    <property type="entry name" value="Ribosomal_bL19_sf"/>
</dbReference>
<evidence type="ECO:0000256" key="7">
    <source>
        <dbReference type="ARBA" id="ARBA00035376"/>
    </source>
</evidence>
<evidence type="ECO:0000256" key="6">
    <source>
        <dbReference type="ARBA" id="ARBA00023274"/>
    </source>
</evidence>
<proteinExistence type="inferred from homology"/>
<comment type="similarity">
    <text evidence="2">Belongs to the bacterial ribosomal protein bL19 family.</text>
</comment>
<dbReference type="AlphaFoldDB" id="A0A7S6TCP7"/>
<sequence length="112" mass="12716">MVLSTSKILLEHVKKMYSSNSAFKSNAIEVGDIVQISYKTNEGSKAKINSFEGIIICKKNSSLSQTITLRRVVQGVSIEQVFPLNSPNILEIKKRANLKVRRSKLYYLRKVR</sequence>
<evidence type="ECO:0000256" key="5">
    <source>
        <dbReference type="ARBA" id="ARBA00022980"/>
    </source>
</evidence>
<keyword evidence="5 8" id="KW-0689">Ribosomal protein</keyword>
<organism evidence="8">
    <name type="scientific">Poteriospumella lacustris</name>
    <dbReference type="NCBI Taxonomy" id="1117027"/>
    <lineage>
        <taxon>Eukaryota</taxon>
        <taxon>Sar</taxon>
        <taxon>Stramenopiles</taxon>
        <taxon>Ochrophyta</taxon>
        <taxon>Chrysophyceae</taxon>
        <taxon>Chromulinales</taxon>
        <taxon>Dinobryaceae</taxon>
        <taxon>Poteriospumella</taxon>
    </lineage>
</organism>
<evidence type="ECO:0000256" key="3">
    <source>
        <dbReference type="ARBA" id="ARBA00022528"/>
    </source>
</evidence>
<dbReference type="EMBL" id="MN935478">
    <property type="protein sequence ID" value="QOU10641.1"/>
    <property type="molecule type" value="Genomic_DNA"/>
</dbReference>
<name>A0A7S6TCP7_9STRA</name>
<keyword evidence="4 8" id="KW-0934">Plastid</keyword>
<dbReference type="GO" id="GO:0006412">
    <property type="term" value="P:translation"/>
    <property type="evidence" value="ECO:0007669"/>
    <property type="project" value="InterPro"/>
</dbReference>
<accession>A0A7S6TCP7</accession>
<keyword evidence="3" id="KW-0150">Chloroplast</keyword>
<dbReference type="PANTHER" id="PTHR15680:SF9">
    <property type="entry name" value="LARGE RIBOSOMAL SUBUNIT PROTEIN BL19M"/>
    <property type="match status" value="1"/>
</dbReference>
<evidence type="ECO:0000313" key="8">
    <source>
        <dbReference type="EMBL" id="QOU10641.1"/>
    </source>
</evidence>
<dbReference type="GO" id="GO:0009507">
    <property type="term" value="C:chloroplast"/>
    <property type="evidence" value="ECO:0007669"/>
    <property type="project" value="UniProtKB-SubCell"/>
</dbReference>
<dbReference type="InterPro" id="IPR001857">
    <property type="entry name" value="Ribosomal_bL19"/>
</dbReference>
<dbReference type="SUPFAM" id="SSF50104">
    <property type="entry name" value="Translation proteins SH3-like domain"/>
    <property type="match status" value="1"/>
</dbReference>
<dbReference type="Gene3D" id="2.30.30.790">
    <property type="match status" value="1"/>
</dbReference>
<keyword evidence="6" id="KW-0687">Ribonucleoprotein</keyword>
<dbReference type="PRINTS" id="PR00061">
    <property type="entry name" value="RIBOSOMALL19"/>
</dbReference>
<reference evidence="8" key="1">
    <citation type="journal article" date="2020" name="Front. Plant Sci.">
        <title>Comparative Plastid Genomics of Non-Photosynthetic Chrysophytes: Genome Reduction and Compaction.</title>
        <authorList>
            <person name="Kim J.I."/>
            <person name="Jeong M."/>
            <person name="Archibald J.M."/>
            <person name="Shin W."/>
        </authorList>
    </citation>
    <scope>NUCLEOTIDE SEQUENCE</scope>
    <source>
        <strain evidence="8">Yongseonkyo072317C3</strain>
    </source>
</reference>
<geneLocation type="plastid" evidence="8"/>
<dbReference type="Pfam" id="PF01245">
    <property type="entry name" value="Ribosomal_L19"/>
    <property type="match status" value="1"/>
</dbReference>
<dbReference type="GO" id="GO:0003735">
    <property type="term" value="F:structural constituent of ribosome"/>
    <property type="evidence" value="ECO:0007669"/>
    <property type="project" value="InterPro"/>
</dbReference>
<dbReference type="InterPro" id="IPR008991">
    <property type="entry name" value="Translation_prot_SH3-like_sf"/>
</dbReference>
<evidence type="ECO:0000256" key="2">
    <source>
        <dbReference type="ARBA" id="ARBA00005781"/>
    </source>
</evidence>
<evidence type="ECO:0000256" key="1">
    <source>
        <dbReference type="ARBA" id="ARBA00004229"/>
    </source>
</evidence>
<gene>
    <name evidence="8" type="primary">rpl19</name>
    <name evidence="8" type="ORF">PoterioPt_p006</name>
</gene>
<dbReference type="GO" id="GO:1990904">
    <property type="term" value="C:ribonucleoprotein complex"/>
    <property type="evidence" value="ECO:0007669"/>
    <property type="project" value="UniProtKB-KW"/>
</dbReference>
<evidence type="ECO:0000256" key="4">
    <source>
        <dbReference type="ARBA" id="ARBA00022640"/>
    </source>
</evidence>
<dbReference type="PANTHER" id="PTHR15680">
    <property type="entry name" value="RIBOSOMAL PROTEIN L19"/>
    <property type="match status" value="1"/>
</dbReference>
<comment type="subcellular location">
    <subcellularLocation>
        <location evidence="1">Plastid</location>
        <location evidence="1">Chloroplast</location>
    </subcellularLocation>
</comment>
<dbReference type="GO" id="GO:0005840">
    <property type="term" value="C:ribosome"/>
    <property type="evidence" value="ECO:0007669"/>
    <property type="project" value="UniProtKB-KW"/>
</dbReference>
<protein>
    <recommendedName>
        <fullName evidence="7">50S ribosomal protein L19, chloroplastic</fullName>
    </recommendedName>
</protein>